<feature type="transmembrane region" description="Helical" evidence="1">
    <location>
        <begin position="32"/>
        <end position="51"/>
    </location>
</feature>
<feature type="transmembrane region" description="Helical" evidence="1">
    <location>
        <begin position="159"/>
        <end position="181"/>
    </location>
</feature>
<comment type="caution">
    <text evidence="2">The sequence shown here is derived from an EMBL/GenBank/DDBJ whole genome shotgun (WGS) entry which is preliminary data.</text>
</comment>
<evidence type="ECO:0008006" key="4">
    <source>
        <dbReference type="Google" id="ProtNLM"/>
    </source>
</evidence>
<name>A0A437RIG9_9BURK</name>
<evidence type="ECO:0000313" key="3">
    <source>
        <dbReference type="Proteomes" id="UP000285575"/>
    </source>
</evidence>
<keyword evidence="1" id="KW-0472">Membrane</keyword>
<evidence type="ECO:0000256" key="1">
    <source>
        <dbReference type="SAM" id="Phobius"/>
    </source>
</evidence>
<organism evidence="2 3">
    <name type="scientific">Rubrivivax rivuli</name>
    <dbReference type="NCBI Taxonomy" id="1862385"/>
    <lineage>
        <taxon>Bacteria</taxon>
        <taxon>Pseudomonadati</taxon>
        <taxon>Pseudomonadota</taxon>
        <taxon>Betaproteobacteria</taxon>
        <taxon>Burkholderiales</taxon>
        <taxon>Sphaerotilaceae</taxon>
        <taxon>Rubrivivax</taxon>
    </lineage>
</organism>
<dbReference type="AlphaFoldDB" id="A0A437RIG9"/>
<sequence length="206" mass="22939">MSRWRVLAVAAGFIAYALLSWALMAWWPASPWAVAALFGPLLVPLLVAGVVKKHGPSLLGALALVALLAAVLWRGGADVNRLYVLQHAGIHALLGWGFAVTLRPGATPLITMMAERIHREFTPAMRAYTRWLTGLWVVYFVAMIGVSFTLYLLAPWTWWSFYCSVLTPLAAGVFMVVEHVLRYQRHPEFERVSLAQVVQAWRATGR</sequence>
<dbReference type="Proteomes" id="UP000285575">
    <property type="component" value="Unassembled WGS sequence"/>
</dbReference>
<feature type="transmembrane region" description="Helical" evidence="1">
    <location>
        <begin position="58"/>
        <end position="76"/>
    </location>
</feature>
<dbReference type="EMBL" id="SACR01000003">
    <property type="protein sequence ID" value="RVU46556.1"/>
    <property type="molecule type" value="Genomic_DNA"/>
</dbReference>
<keyword evidence="1" id="KW-0812">Transmembrane</keyword>
<evidence type="ECO:0000313" key="2">
    <source>
        <dbReference type="EMBL" id="RVU46556.1"/>
    </source>
</evidence>
<feature type="transmembrane region" description="Helical" evidence="1">
    <location>
        <begin position="131"/>
        <end position="153"/>
    </location>
</feature>
<reference evidence="2 3" key="1">
    <citation type="submission" date="2019-01" db="EMBL/GenBank/DDBJ databases">
        <authorList>
            <person name="Chen W.-M."/>
        </authorList>
    </citation>
    <scope>NUCLEOTIDE SEQUENCE [LARGE SCALE GENOMIC DNA]</scope>
    <source>
        <strain evidence="2 3">KYPY4</strain>
    </source>
</reference>
<proteinExistence type="predicted"/>
<accession>A0A437RIG9</accession>
<feature type="transmembrane region" description="Helical" evidence="1">
    <location>
        <begin position="7"/>
        <end position="26"/>
    </location>
</feature>
<dbReference type="OrthoDB" id="8537043at2"/>
<feature type="transmembrane region" description="Helical" evidence="1">
    <location>
        <begin position="88"/>
        <end position="110"/>
    </location>
</feature>
<gene>
    <name evidence="2" type="ORF">EOE66_12125</name>
</gene>
<keyword evidence="1" id="KW-1133">Transmembrane helix</keyword>
<protein>
    <recommendedName>
        <fullName evidence="4">Transmembrane protein</fullName>
    </recommendedName>
</protein>
<keyword evidence="3" id="KW-1185">Reference proteome</keyword>
<dbReference type="RefSeq" id="WP_128228915.1">
    <property type="nucleotide sequence ID" value="NZ_SACR01000003.1"/>
</dbReference>